<feature type="active site" description="Schiff-base intermediate with substrate" evidence="4">
    <location>
        <position position="169"/>
    </location>
</feature>
<sequence>MNDLIPNGVWPTMITPFKDNGDIDYDSLENLIEWYINSGVNGLFAVCQSSEMYELSLSERLQLAEFVVDKTNNRIPVIATGNVSFSIDDQIEEIKAMYSTGVDAIVLLTNRLAKKDQSDDVIVESVNKILDNTENIQFGLYECPLPYKRLFSPELLKWFASTERFRFLKDTSCDIELITNKIRAVEGTNLKVFNANAPTLLDSLKTGGDGYSGIMCNFHPDLYVKLYNDFLTNEVKSQKIQDFVGLASTIERQMYPMNSKYYLTLEGVLNTYQCRNSNKEDFINAFKSEIEQMRNLTKSLNFSST</sequence>
<protein>
    <submittedName>
        <fullName evidence="5">4-hydroxy-tetrahydrodipicolinate synthase</fullName>
    </submittedName>
</protein>
<comment type="similarity">
    <text evidence="1 3">Belongs to the DapA family.</text>
</comment>
<evidence type="ECO:0000256" key="2">
    <source>
        <dbReference type="ARBA" id="ARBA00023239"/>
    </source>
</evidence>
<name>A0A3N5C7C6_9BACI</name>
<dbReference type="OrthoDB" id="9771791at2"/>
<evidence type="ECO:0000256" key="4">
    <source>
        <dbReference type="PIRSR" id="PIRSR001365-1"/>
    </source>
</evidence>
<dbReference type="PANTHER" id="PTHR12128:SF66">
    <property type="entry name" value="4-HYDROXY-2-OXOGLUTARATE ALDOLASE, MITOCHONDRIAL"/>
    <property type="match status" value="1"/>
</dbReference>
<dbReference type="AlphaFoldDB" id="A0A3N5C7C6"/>
<dbReference type="EMBL" id="RKRF01000008">
    <property type="protein sequence ID" value="RPF54245.1"/>
    <property type="molecule type" value="Genomic_DNA"/>
</dbReference>
<dbReference type="Pfam" id="PF00701">
    <property type="entry name" value="DHDPS"/>
    <property type="match status" value="1"/>
</dbReference>
<comment type="caution">
    <text evidence="5">The sequence shown here is derived from an EMBL/GenBank/DDBJ whole genome shotgun (WGS) entry which is preliminary data.</text>
</comment>
<dbReference type="InterPro" id="IPR013785">
    <property type="entry name" value="Aldolase_TIM"/>
</dbReference>
<reference evidence="5 6" key="1">
    <citation type="submission" date="2018-11" db="EMBL/GenBank/DDBJ databases">
        <title>Genomic Encyclopedia of Type Strains, Phase IV (KMG-IV): sequencing the most valuable type-strain genomes for metagenomic binning, comparative biology and taxonomic classification.</title>
        <authorList>
            <person name="Goeker M."/>
        </authorList>
    </citation>
    <scope>NUCLEOTIDE SEQUENCE [LARGE SCALE GENOMIC DNA]</scope>
    <source>
        <strain evidence="5 6">DSM 18090</strain>
    </source>
</reference>
<evidence type="ECO:0000256" key="3">
    <source>
        <dbReference type="PIRNR" id="PIRNR001365"/>
    </source>
</evidence>
<organism evidence="5 6">
    <name type="scientific">Aquisalibacillus elongatus</name>
    <dbReference type="NCBI Taxonomy" id="485577"/>
    <lineage>
        <taxon>Bacteria</taxon>
        <taxon>Bacillati</taxon>
        <taxon>Bacillota</taxon>
        <taxon>Bacilli</taxon>
        <taxon>Bacillales</taxon>
        <taxon>Bacillaceae</taxon>
        <taxon>Aquisalibacillus</taxon>
    </lineage>
</organism>
<dbReference type="PIRSF" id="PIRSF001365">
    <property type="entry name" value="DHDPS"/>
    <property type="match status" value="1"/>
</dbReference>
<dbReference type="RefSeq" id="WP_124221079.1">
    <property type="nucleotide sequence ID" value="NZ_RKRF01000008.1"/>
</dbReference>
<dbReference type="Proteomes" id="UP000276443">
    <property type="component" value="Unassembled WGS sequence"/>
</dbReference>
<dbReference type="GO" id="GO:0008840">
    <property type="term" value="F:4-hydroxy-tetrahydrodipicolinate synthase activity"/>
    <property type="evidence" value="ECO:0007669"/>
    <property type="project" value="TreeGrafter"/>
</dbReference>
<keyword evidence="6" id="KW-1185">Reference proteome</keyword>
<evidence type="ECO:0000256" key="1">
    <source>
        <dbReference type="ARBA" id="ARBA00007592"/>
    </source>
</evidence>
<proteinExistence type="inferred from homology"/>
<dbReference type="CDD" id="cd00408">
    <property type="entry name" value="DHDPS-like"/>
    <property type="match status" value="1"/>
</dbReference>
<accession>A0A3N5C7C6</accession>
<keyword evidence="2 3" id="KW-0456">Lyase</keyword>
<dbReference type="InterPro" id="IPR002220">
    <property type="entry name" value="DapA-like"/>
</dbReference>
<dbReference type="Gene3D" id="3.20.20.70">
    <property type="entry name" value="Aldolase class I"/>
    <property type="match status" value="1"/>
</dbReference>
<gene>
    <name evidence="5" type="ORF">EDC24_1440</name>
</gene>
<feature type="active site" description="Proton donor/acceptor" evidence="4">
    <location>
        <position position="141"/>
    </location>
</feature>
<evidence type="ECO:0000313" key="5">
    <source>
        <dbReference type="EMBL" id="RPF54245.1"/>
    </source>
</evidence>
<dbReference type="SMART" id="SM01130">
    <property type="entry name" value="DHDPS"/>
    <property type="match status" value="1"/>
</dbReference>
<dbReference type="SUPFAM" id="SSF51569">
    <property type="entry name" value="Aldolase"/>
    <property type="match status" value="1"/>
</dbReference>
<dbReference type="PANTHER" id="PTHR12128">
    <property type="entry name" value="DIHYDRODIPICOLINATE SYNTHASE"/>
    <property type="match status" value="1"/>
</dbReference>
<evidence type="ECO:0000313" key="6">
    <source>
        <dbReference type="Proteomes" id="UP000276443"/>
    </source>
</evidence>